<keyword evidence="3" id="KW-1185">Reference proteome</keyword>
<feature type="compositionally biased region" description="Polar residues" evidence="1">
    <location>
        <begin position="302"/>
        <end position="312"/>
    </location>
</feature>
<evidence type="ECO:0000256" key="1">
    <source>
        <dbReference type="SAM" id="MobiDB-lite"/>
    </source>
</evidence>
<proteinExistence type="predicted"/>
<feature type="region of interest" description="Disordered" evidence="1">
    <location>
        <begin position="278"/>
        <end position="312"/>
    </location>
</feature>
<dbReference type="EMBL" id="MDYP01000070">
    <property type="protein sequence ID" value="OQD98604.1"/>
    <property type="molecule type" value="Genomic_DNA"/>
</dbReference>
<evidence type="ECO:0000313" key="3">
    <source>
        <dbReference type="Proteomes" id="UP000191518"/>
    </source>
</evidence>
<accession>A0A1V6RAM1</accession>
<reference evidence="3" key="1">
    <citation type="journal article" date="2017" name="Nat. Microbiol.">
        <title>Global analysis of biosynthetic gene clusters reveals vast potential of secondary metabolite production in Penicillium species.</title>
        <authorList>
            <person name="Nielsen J.C."/>
            <person name="Grijseels S."/>
            <person name="Prigent S."/>
            <person name="Ji B."/>
            <person name="Dainat J."/>
            <person name="Nielsen K.F."/>
            <person name="Frisvad J.C."/>
            <person name="Workman M."/>
            <person name="Nielsen J."/>
        </authorList>
    </citation>
    <scope>NUCLEOTIDE SEQUENCE [LARGE SCALE GENOMIC DNA]</scope>
    <source>
        <strain evidence="3">IBT 29486</strain>
    </source>
</reference>
<sequence length="509" mass="58025">MWIHQEWENMCNDPVAWKEGDMPGSNAGIVSSYKDLASLRNWRIMNPPDNFTVGAQGDSIEVGQLQWRPKNVRLSDAGVIYAFLTLPADYRIHYLTYDFDHQAHVRKERVLKAPTVTCYQNNLRTLVTCKGVYVFTGGYNDAGWLLADDYPNNLPFFQAGLVVAPSHVKTFDTLNVQLAKYEPRNSFLREPGFTENAWKRGDREYGILLRGYNDISGYCLVLAGQKLSGYQKMSLLFGFNILIGPGADATNANEAIQQDQWPSRGHIPIRTKIIESNKTEAVTTRQKRKRTESGNESRESFPCSSQLSASGTEVITERKLDRPVDNSDDYISFKTLWAELAAIESSPKYMELFATVSMMENMYQIWRHNRMAVRMVQHNASPSDATLVLDLMQTLSPRLIFLIMGVDKDTGRIALENAFNYNSAMISFKQQVDLLEEGVVKHAYMNCYSYFWELATPKIEIRQPFIKLEREEGSDSGLRSQDPRQCTEIQGMNFRPSQASFPHFMQQGL</sequence>
<organism evidence="2 3">
    <name type="scientific">Penicillium vulpinum</name>
    <dbReference type="NCBI Taxonomy" id="29845"/>
    <lineage>
        <taxon>Eukaryota</taxon>
        <taxon>Fungi</taxon>
        <taxon>Dikarya</taxon>
        <taxon>Ascomycota</taxon>
        <taxon>Pezizomycotina</taxon>
        <taxon>Eurotiomycetes</taxon>
        <taxon>Eurotiomycetidae</taxon>
        <taxon>Eurotiales</taxon>
        <taxon>Aspergillaceae</taxon>
        <taxon>Penicillium</taxon>
    </lineage>
</organism>
<name>A0A1V6RAM1_9EURO</name>
<protein>
    <submittedName>
        <fullName evidence="2">Uncharacterized protein</fullName>
    </submittedName>
</protein>
<dbReference type="Proteomes" id="UP000191518">
    <property type="component" value="Unassembled WGS sequence"/>
</dbReference>
<dbReference type="AlphaFoldDB" id="A0A1V6RAM1"/>
<gene>
    <name evidence="2" type="ORF">PENVUL_c070G06228</name>
</gene>
<comment type="caution">
    <text evidence="2">The sequence shown here is derived from an EMBL/GenBank/DDBJ whole genome shotgun (WGS) entry which is preliminary data.</text>
</comment>
<evidence type="ECO:0000313" key="2">
    <source>
        <dbReference type="EMBL" id="OQD98604.1"/>
    </source>
</evidence>